<keyword evidence="6 10" id="KW-0378">Hydrolase</keyword>
<comment type="function">
    <text evidence="8 10">Metal-dependent phosphatase that shows phosphatase activity against several substrates, including fructose-1-phosphate and fructose-6-phosphate. Its preference for fructose-1-phosphate, a strong glycating agent that causes DNA damage rather than a canonical yeast metabolite, suggests a damage-control function in hexose phosphate metabolism. Has also been shown to have O-methyltransferase activity that methylates glutamate residues of target proteins to form gamma-glutamyl methyl ester residues. Possibly methylates PCNA, suggesting it is involved in the DNA damage response.</text>
</comment>
<dbReference type="GO" id="GO:0030643">
    <property type="term" value="P:intracellular phosphate ion homeostasis"/>
    <property type="evidence" value="ECO:0007669"/>
    <property type="project" value="UniProtKB-ARBA"/>
</dbReference>
<organism evidence="12 13">
    <name type="scientific">Littorina saxatilis</name>
    <dbReference type="NCBI Taxonomy" id="31220"/>
    <lineage>
        <taxon>Eukaryota</taxon>
        <taxon>Metazoa</taxon>
        <taxon>Spiralia</taxon>
        <taxon>Lophotrochozoa</taxon>
        <taxon>Mollusca</taxon>
        <taxon>Gastropoda</taxon>
        <taxon>Caenogastropoda</taxon>
        <taxon>Littorinimorpha</taxon>
        <taxon>Littorinoidea</taxon>
        <taxon>Littorinidae</taxon>
        <taxon>Littorina</taxon>
    </lineage>
</organism>
<accession>A0AAN9BFA4</accession>
<evidence type="ECO:0000313" key="13">
    <source>
        <dbReference type="Proteomes" id="UP001374579"/>
    </source>
</evidence>
<sequence>MGTQDPPPALSAKNESSFAYYTINARLPVILARIADSLCRKKERIIAKYGQESSEDIKFVIGHLSKLRYEVQTNKAIQPLESNAPDVQAWNRELATQTAAQGGEPPKWYSATWLYVETYMYRALNDYVALTKTMKSFDIFGEQKQIAYTDAEVPVSSLMSYLDEVTANLQKGSKTDIDELFSEFIQVALWGNKCDLSISHGAENSQKQCLLEQLSHLKPNILADDTRKTLAALRSAAGARNHQAGRVDIVLDNAGFELVTDLTFAEVLLATGLASCVHFHGKTMPWFVSDVTQDDFSWTLDTMSASSNTAVSKLGAKWKSRLQDGSWVYKAHSFWTLPYDYSLMKKHAQDLYADLAKADLVFFKGDLNYRKLVGDRDWNPTTPFQVSLRGFHPAPLCSLRALKADTVAGLRPGVAEEVAVKDEKWQVNGSWTTISFCGERVS</sequence>
<comment type="similarity">
    <text evidence="3 10">Belongs to the damage-control phosphatase family. Sugar phosphate phosphatase III subfamily.</text>
</comment>
<dbReference type="AlphaFoldDB" id="A0AAN9BFA4"/>
<evidence type="ECO:0000313" key="12">
    <source>
        <dbReference type="EMBL" id="KAK7105101.1"/>
    </source>
</evidence>
<dbReference type="Gene3D" id="3.40.50.10880">
    <property type="entry name" value="Uncharacterised protein PF01937, DUF89, domain 3"/>
    <property type="match status" value="1"/>
</dbReference>
<feature type="domain" description="Damage-control phosphatase ARMT1-like metal-binding" evidence="11">
    <location>
        <begin position="23"/>
        <end position="417"/>
    </location>
</feature>
<comment type="catalytic activity">
    <reaction evidence="1 10">
        <text>L-glutamyl-[protein] + S-adenosyl-L-methionine = [protein]-L-glutamate 5-O-methyl ester + S-adenosyl-L-homocysteine</text>
        <dbReference type="Rhea" id="RHEA:24452"/>
        <dbReference type="Rhea" id="RHEA-COMP:10208"/>
        <dbReference type="Rhea" id="RHEA-COMP:10311"/>
        <dbReference type="ChEBI" id="CHEBI:29973"/>
        <dbReference type="ChEBI" id="CHEBI:57856"/>
        <dbReference type="ChEBI" id="CHEBI:59789"/>
        <dbReference type="ChEBI" id="CHEBI:82795"/>
    </reaction>
</comment>
<gene>
    <name evidence="12" type="ORF">V1264_019709</name>
</gene>
<keyword evidence="10" id="KW-0489">Methyltransferase</keyword>
<dbReference type="SUPFAM" id="SSF111321">
    <property type="entry name" value="AF1104-like"/>
    <property type="match status" value="1"/>
</dbReference>
<evidence type="ECO:0000256" key="3">
    <source>
        <dbReference type="ARBA" id="ARBA00009519"/>
    </source>
</evidence>
<comment type="catalytic activity">
    <reaction evidence="2 10">
        <text>beta-D-fructose 1-phosphate + H2O = D-fructose + phosphate</text>
        <dbReference type="Rhea" id="RHEA:35603"/>
        <dbReference type="ChEBI" id="CHEBI:15377"/>
        <dbReference type="ChEBI" id="CHEBI:37721"/>
        <dbReference type="ChEBI" id="CHEBI:43474"/>
        <dbReference type="ChEBI" id="CHEBI:138881"/>
    </reaction>
</comment>
<dbReference type="EMBL" id="JBAMIC010000008">
    <property type="protein sequence ID" value="KAK7105101.1"/>
    <property type="molecule type" value="Genomic_DNA"/>
</dbReference>
<evidence type="ECO:0000256" key="8">
    <source>
        <dbReference type="ARBA" id="ARBA00045980"/>
    </source>
</evidence>
<protein>
    <recommendedName>
        <fullName evidence="10">Sugar phosphate phosphatase</fullName>
        <ecNumber evidence="10">2.1.1.-</ecNumber>
        <ecNumber evidence="10">3.1.3.-</ecNumber>
    </recommendedName>
</protein>
<dbReference type="EC" id="2.1.1.-" evidence="10"/>
<dbReference type="PANTHER" id="PTHR12260">
    <property type="entry name" value="DAMAGE-CONTROL PHOSPHATASE ARMT1"/>
    <property type="match status" value="1"/>
</dbReference>
<dbReference type="GO" id="GO:0006974">
    <property type="term" value="P:DNA damage response"/>
    <property type="evidence" value="ECO:0007669"/>
    <property type="project" value="TreeGrafter"/>
</dbReference>
<evidence type="ECO:0000256" key="7">
    <source>
        <dbReference type="ARBA" id="ARBA00023211"/>
    </source>
</evidence>
<evidence type="ECO:0000256" key="2">
    <source>
        <dbReference type="ARBA" id="ARBA00001326"/>
    </source>
</evidence>
<comment type="domain">
    <text evidence="10">Subfamily III proteins have a conserved RTxK motif about 40-50 residues from the C-terminus; the threonine may be replaced by serine or cysteine.</text>
</comment>
<keyword evidence="13" id="KW-1185">Reference proteome</keyword>
<dbReference type="GO" id="GO:0016462">
    <property type="term" value="F:pyrophosphatase activity"/>
    <property type="evidence" value="ECO:0007669"/>
    <property type="project" value="UniProtKB-ARBA"/>
</dbReference>
<evidence type="ECO:0000256" key="10">
    <source>
        <dbReference type="RuleBase" id="RU367030"/>
    </source>
</evidence>
<keyword evidence="5 10" id="KW-0479">Metal-binding</keyword>
<dbReference type="Proteomes" id="UP001374579">
    <property type="component" value="Unassembled WGS sequence"/>
</dbReference>
<comment type="caution">
    <text evidence="12">The sequence shown here is derived from an EMBL/GenBank/DDBJ whole genome shotgun (WGS) entry which is preliminary data.</text>
</comment>
<dbReference type="InterPro" id="IPR039763">
    <property type="entry name" value="ARMT1"/>
</dbReference>
<dbReference type="GO" id="GO:0051998">
    <property type="term" value="F:protein carboxyl O-methyltransferase activity"/>
    <property type="evidence" value="ECO:0007669"/>
    <property type="project" value="UniProtKB-UniRule"/>
</dbReference>
<name>A0AAN9BFA4_9CAEN</name>
<evidence type="ECO:0000256" key="5">
    <source>
        <dbReference type="ARBA" id="ARBA00022723"/>
    </source>
</evidence>
<evidence type="ECO:0000256" key="1">
    <source>
        <dbReference type="ARBA" id="ARBA00000807"/>
    </source>
</evidence>
<dbReference type="PANTHER" id="PTHR12260:SF6">
    <property type="entry name" value="DAMAGE-CONTROL PHOSPHATASE ARMT1"/>
    <property type="match status" value="1"/>
</dbReference>
<dbReference type="InterPro" id="IPR036075">
    <property type="entry name" value="ARMT-1-like_metal-bd_sf"/>
</dbReference>
<dbReference type="Pfam" id="PF01937">
    <property type="entry name" value="ARMT1-like_dom"/>
    <property type="match status" value="1"/>
</dbReference>
<keyword evidence="10" id="KW-0808">Transferase</keyword>
<dbReference type="InterPro" id="IPR002791">
    <property type="entry name" value="ARMT1-like_metal-bd"/>
</dbReference>
<dbReference type="GO" id="GO:0005634">
    <property type="term" value="C:nucleus"/>
    <property type="evidence" value="ECO:0007669"/>
    <property type="project" value="TreeGrafter"/>
</dbReference>
<comment type="catalytic activity">
    <reaction evidence="9 10">
        <text>beta-D-fructose 6-phosphate = dihydroxyacetone + D-glyceraldehyde 3-phosphate</text>
        <dbReference type="Rhea" id="RHEA:28002"/>
        <dbReference type="ChEBI" id="CHEBI:16016"/>
        <dbReference type="ChEBI" id="CHEBI:57634"/>
        <dbReference type="ChEBI" id="CHEBI:59776"/>
    </reaction>
</comment>
<dbReference type="EC" id="3.1.3.-" evidence="10"/>
<dbReference type="GO" id="GO:0032259">
    <property type="term" value="P:methylation"/>
    <property type="evidence" value="ECO:0007669"/>
    <property type="project" value="UniProtKB-KW"/>
</dbReference>
<dbReference type="GO" id="GO:0016791">
    <property type="term" value="F:phosphatase activity"/>
    <property type="evidence" value="ECO:0007669"/>
    <property type="project" value="TreeGrafter"/>
</dbReference>
<reference evidence="12 13" key="1">
    <citation type="submission" date="2024-02" db="EMBL/GenBank/DDBJ databases">
        <title>Chromosome-scale genome assembly of the rough periwinkle Littorina saxatilis.</title>
        <authorList>
            <person name="De Jode A."/>
            <person name="Faria R."/>
            <person name="Formenti G."/>
            <person name="Sims Y."/>
            <person name="Smith T.P."/>
            <person name="Tracey A."/>
            <person name="Wood J.M.D."/>
            <person name="Zagrodzka Z.B."/>
            <person name="Johannesson K."/>
            <person name="Butlin R.K."/>
            <person name="Leder E.H."/>
        </authorList>
    </citation>
    <scope>NUCLEOTIDE SEQUENCE [LARGE SCALE GENOMIC DNA]</scope>
    <source>
        <strain evidence="12">Snail1</strain>
        <tissue evidence="12">Muscle</tissue>
    </source>
</reference>
<keyword evidence="4" id="KW-0533">Nickel</keyword>
<evidence type="ECO:0000256" key="6">
    <source>
        <dbReference type="ARBA" id="ARBA00022801"/>
    </source>
</evidence>
<dbReference type="GO" id="GO:0046872">
    <property type="term" value="F:metal ion binding"/>
    <property type="evidence" value="ECO:0007669"/>
    <property type="project" value="UniProtKB-UniRule"/>
</dbReference>
<comment type="cofactor">
    <cofactor evidence="10">
        <name>Mn(2+)</name>
        <dbReference type="ChEBI" id="CHEBI:29035"/>
    </cofactor>
    <cofactor evidence="10">
        <name>Ni(2+)</name>
        <dbReference type="ChEBI" id="CHEBI:49786"/>
    </cofactor>
</comment>
<dbReference type="FunFam" id="3.40.50.10880:FF:000005">
    <property type="entry name" value="DUF89-domain-containing protein"/>
    <property type="match status" value="1"/>
</dbReference>
<proteinExistence type="inferred from homology"/>
<dbReference type="Gene3D" id="1.20.930.60">
    <property type="match status" value="1"/>
</dbReference>
<evidence type="ECO:0000256" key="4">
    <source>
        <dbReference type="ARBA" id="ARBA00022596"/>
    </source>
</evidence>
<keyword evidence="7 10" id="KW-0464">Manganese</keyword>
<evidence type="ECO:0000256" key="9">
    <source>
        <dbReference type="ARBA" id="ARBA00048809"/>
    </source>
</evidence>
<evidence type="ECO:0000259" key="11">
    <source>
        <dbReference type="Pfam" id="PF01937"/>
    </source>
</evidence>